<dbReference type="Pfam" id="PF00105">
    <property type="entry name" value="zf-C4"/>
    <property type="match status" value="1"/>
</dbReference>
<keyword evidence="8" id="KW-0539">Nucleus</keyword>
<keyword evidence="5" id="KW-0238">DNA-binding</keyword>
<dbReference type="AlphaFoldDB" id="E3MH76"/>
<dbReference type="PRINTS" id="PR00047">
    <property type="entry name" value="STROIDFINGER"/>
</dbReference>
<dbReference type="SUPFAM" id="SSF57716">
    <property type="entry name" value="Glucocorticoid receptor-like (DNA-binding domain)"/>
    <property type="match status" value="1"/>
</dbReference>
<accession>E3MH76</accession>
<evidence type="ECO:0000256" key="8">
    <source>
        <dbReference type="ARBA" id="ARBA00023242"/>
    </source>
</evidence>
<protein>
    <recommendedName>
        <fullName evidence="9">Nuclear receptor domain-containing protein</fullName>
    </recommendedName>
</protein>
<dbReference type="GO" id="GO:0043565">
    <property type="term" value="F:sequence-specific DNA binding"/>
    <property type="evidence" value="ECO:0007669"/>
    <property type="project" value="InterPro"/>
</dbReference>
<dbReference type="HOGENOM" id="CLU_1769801_0_0_1"/>
<keyword evidence="6" id="KW-0804">Transcription</keyword>
<dbReference type="PANTHER" id="PTHR45680:SF30">
    <property type="entry name" value="NUCLEAR HORMONE RECEPTOR FAMILY"/>
    <property type="match status" value="1"/>
</dbReference>
<keyword evidence="3" id="KW-0862">Zinc</keyword>
<gene>
    <name evidence="10" type="ORF">CRE_23383</name>
</gene>
<keyword evidence="4" id="KW-0805">Transcription regulation</keyword>
<dbReference type="STRING" id="31234.E3MH76"/>
<evidence type="ECO:0000313" key="10">
    <source>
        <dbReference type="EMBL" id="EFP01856.1"/>
    </source>
</evidence>
<sequence length="147" mass="16228">MTEENPSICKICGLKAHGLHFGVASCRPCAAFFRRCVVLNLKYDCLQTDILCRVQKKKKKLKTPSILEELINKDDQTPPPTNPPPALQLDAKLTPDAMTTIIRSFTSVLLANISSAVLANMPMNHMTTKATEIEEVSSTTPNFVSLR</sequence>
<evidence type="ECO:0000256" key="6">
    <source>
        <dbReference type="ARBA" id="ARBA00023163"/>
    </source>
</evidence>
<dbReference type="OrthoDB" id="5830034at2759"/>
<dbReference type="SMART" id="SM00399">
    <property type="entry name" value="ZnF_C4"/>
    <property type="match status" value="1"/>
</dbReference>
<dbReference type="eggNOG" id="KOG3575">
    <property type="taxonomic scope" value="Eukaryota"/>
</dbReference>
<evidence type="ECO:0000256" key="7">
    <source>
        <dbReference type="ARBA" id="ARBA00023170"/>
    </source>
</evidence>
<dbReference type="Gene3D" id="3.30.50.10">
    <property type="entry name" value="Erythroid Transcription Factor GATA-1, subunit A"/>
    <property type="match status" value="1"/>
</dbReference>
<feature type="domain" description="Nuclear receptor" evidence="9">
    <location>
        <begin position="6"/>
        <end position="59"/>
    </location>
</feature>
<dbReference type="Proteomes" id="UP000008281">
    <property type="component" value="Unassembled WGS sequence"/>
</dbReference>
<evidence type="ECO:0000313" key="11">
    <source>
        <dbReference type="Proteomes" id="UP000008281"/>
    </source>
</evidence>
<evidence type="ECO:0000256" key="4">
    <source>
        <dbReference type="ARBA" id="ARBA00023015"/>
    </source>
</evidence>
<dbReference type="GO" id="GO:0003700">
    <property type="term" value="F:DNA-binding transcription factor activity"/>
    <property type="evidence" value="ECO:0007669"/>
    <property type="project" value="InterPro"/>
</dbReference>
<keyword evidence="2" id="KW-0863">Zinc-finger</keyword>
<evidence type="ECO:0000256" key="3">
    <source>
        <dbReference type="ARBA" id="ARBA00022833"/>
    </source>
</evidence>
<proteinExistence type="predicted"/>
<dbReference type="EMBL" id="DS268444">
    <property type="protein sequence ID" value="EFP01856.1"/>
    <property type="molecule type" value="Genomic_DNA"/>
</dbReference>
<dbReference type="PROSITE" id="PS51030">
    <property type="entry name" value="NUCLEAR_REC_DBD_2"/>
    <property type="match status" value="1"/>
</dbReference>
<dbReference type="InterPro" id="IPR051152">
    <property type="entry name" value="C.elegans_Orphan_NR"/>
</dbReference>
<keyword evidence="11" id="KW-1185">Reference proteome</keyword>
<dbReference type="InterPro" id="IPR001628">
    <property type="entry name" value="Znf_hrmn_rcpt"/>
</dbReference>
<evidence type="ECO:0000256" key="1">
    <source>
        <dbReference type="ARBA" id="ARBA00022723"/>
    </source>
</evidence>
<name>E3MH76_CAERE</name>
<reference evidence="10" key="1">
    <citation type="submission" date="2007-07" db="EMBL/GenBank/DDBJ databases">
        <title>PCAP assembly of the Caenorhabditis remanei genome.</title>
        <authorList>
            <consortium name="The Caenorhabditis remanei Sequencing Consortium"/>
            <person name="Wilson R.K."/>
        </authorList>
    </citation>
    <scope>NUCLEOTIDE SEQUENCE [LARGE SCALE GENOMIC DNA]</scope>
    <source>
        <strain evidence="10">PB4641</strain>
    </source>
</reference>
<dbReference type="PANTHER" id="PTHR45680">
    <property type="entry name" value="NUCLEAR HORMONE RECEPTOR FAMILY"/>
    <property type="match status" value="1"/>
</dbReference>
<evidence type="ECO:0000256" key="2">
    <source>
        <dbReference type="ARBA" id="ARBA00022771"/>
    </source>
</evidence>
<organism evidence="11">
    <name type="scientific">Caenorhabditis remanei</name>
    <name type="common">Caenorhabditis vulgaris</name>
    <dbReference type="NCBI Taxonomy" id="31234"/>
    <lineage>
        <taxon>Eukaryota</taxon>
        <taxon>Metazoa</taxon>
        <taxon>Ecdysozoa</taxon>
        <taxon>Nematoda</taxon>
        <taxon>Chromadorea</taxon>
        <taxon>Rhabditida</taxon>
        <taxon>Rhabditina</taxon>
        <taxon>Rhabditomorpha</taxon>
        <taxon>Rhabditoidea</taxon>
        <taxon>Rhabditidae</taxon>
        <taxon>Peloderinae</taxon>
        <taxon>Caenorhabditis</taxon>
    </lineage>
</organism>
<dbReference type="GO" id="GO:0008270">
    <property type="term" value="F:zinc ion binding"/>
    <property type="evidence" value="ECO:0007669"/>
    <property type="project" value="UniProtKB-KW"/>
</dbReference>
<evidence type="ECO:0000259" key="9">
    <source>
        <dbReference type="PROSITE" id="PS51030"/>
    </source>
</evidence>
<keyword evidence="7" id="KW-0675">Receptor</keyword>
<evidence type="ECO:0000256" key="5">
    <source>
        <dbReference type="ARBA" id="ARBA00023125"/>
    </source>
</evidence>
<dbReference type="InParanoid" id="E3MH76"/>
<dbReference type="InterPro" id="IPR013088">
    <property type="entry name" value="Znf_NHR/GATA"/>
</dbReference>
<keyword evidence="1" id="KW-0479">Metal-binding</keyword>